<proteinExistence type="predicted"/>
<dbReference type="EMBL" id="CAAALY010250565">
    <property type="protein sequence ID" value="VEL35748.1"/>
    <property type="molecule type" value="Genomic_DNA"/>
</dbReference>
<keyword evidence="3" id="KW-1185">Reference proteome</keyword>
<protein>
    <submittedName>
        <fullName evidence="2">Uncharacterized protein</fullName>
    </submittedName>
</protein>
<name>A0A3S5AFI6_9PLAT</name>
<accession>A0A3S5AFI6</accession>
<comment type="caution">
    <text evidence="2">The sequence shown here is derived from an EMBL/GenBank/DDBJ whole genome shotgun (WGS) entry which is preliminary data.</text>
</comment>
<evidence type="ECO:0000313" key="2">
    <source>
        <dbReference type="EMBL" id="VEL35748.1"/>
    </source>
</evidence>
<sequence>MPKKRTSILSVGFAGDKSANTPINVGSHGGPAKGSPSADGASITPAASDAVTEALEQTMQAARLQLASAREFEARGDRLRAIEILLKMQPPASGALAAAAEVKGHLLIYEKAWIHASRLAENFLSNETIEKVSELAATRLMTIKVGS</sequence>
<reference evidence="2" key="1">
    <citation type="submission" date="2018-11" db="EMBL/GenBank/DDBJ databases">
        <authorList>
            <consortium name="Pathogen Informatics"/>
        </authorList>
    </citation>
    <scope>NUCLEOTIDE SEQUENCE</scope>
</reference>
<feature type="region of interest" description="Disordered" evidence="1">
    <location>
        <begin position="20"/>
        <end position="46"/>
    </location>
</feature>
<organism evidence="2 3">
    <name type="scientific">Protopolystoma xenopodis</name>
    <dbReference type="NCBI Taxonomy" id="117903"/>
    <lineage>
        <taxon>Eukaryota</taxon>
        <taxon>Metazoa</taxon>
        <taxon>Spiralia</taxon>
        <taxon>Lophotrochozoa</taxon>
        <taxon>Platyhelminthes</taxon>
        <taxon>Monogenea</taxon>
        <taxon>Polyopisthocotylea</taxon>
        <taxon>Polystomatidea</taxon>
        <taxon>Polystomatidae</taxon>
        <taxon>Protopolystoma</taxon>
    </lineage>
</organism>
<dbReference type="Proteomes" id="UP000784294">
    <property type="component" value="Unassembled WGS sequence"/>
</dbReference>
<gene>
    <name evidence="2" type="ORF">PXEA_LOCUS29188</name>
</gene>
<evidence type="ECO:0000313" key="3">
    <source>
        <dbReference type="Proteomes" id="UP000784294"/>
    </source>
</evidence>
<dbReference type="AlphaFoldDB" id="A0A3S5AFI6"/>
<evidence type="ECO:0000256" key="1">
    <source>
        <dbReference type="SAM" id="MobiDB-lite"/>
    </source>
</evidence>